<gene>
    <name evidence="2" type="ORF">GPECTOR_92g591</name>
</gene>
<accession>A0A150G0K6</accession>
<reference evidence="3" key="1">
    <citation type="journal article" date="2016" name="Nat. Commun.">
        <title>The Gonium pectorale genome demonstrates co-option of cell cycle regulation during the evolution of multicellularity.</title>
        <authorList>
            <person name="Hanschen E.R."/>
            <person name="Marriage T.N."/>
            <person name="Ferris P.J."/>
            <person name="Hamaji T."/>
            <person name="Toyoda A."/>
            <person name="Fujiyama A."/>
            <person name="Neme R."/>
            <person name="Noguchi H."/>
            <person name="Minakuchi Y."/>
            <person name="Suzuki M."/>
            <person name="Kawai-Toyooka H."/>
            <person name="Smith D.R."/>
            <person name="Sparks H."/>
            <person name="Anderson J."/>
            <person name="Bakaric R."/>
            <person name="Luria V."/>
            <person name="Karger A."/>
            <person name="Kirschner M.W."/>
            <person name="Durand P.M."/>
            <person name="Michod R.E."/>
            <person name="Nozaki H."/>
            <person name="Olson B.J."/>
        </authorList>
    </citation>
    <scope>NUCLEOTIDE SEQUENCE [LARGE SCALE GENOMIC DNA]</scope>
    <source>
        <strain evidence="3">NIES-2863</strain>
    </source>
</reference>
<dbReference type="Proteomes" id="UP000075714">
    <property type="component" value="Unassembled WGS sequence"/>
</dbReference>
<name>A0A150G0K6_GONPE</name>
<sequence length="316" mass="30958">MNGAPIPSSPVPGTSVQSVGAATTKHQTRSLVIAGAQLLSNDGRSVAVSLSARAAPLLTVPCGCVFDQATVAVLGGNGALCSTSAGGLGLTVYLLASSATISPTYGRDAGAPAGRGTLVSALCTSLPFTGNATLCHLQSWLGTRSSVSVGFRRSAATSVPVPVVAIAGPPLQQARIGADLRLAAELVGGGCKAKEDLIAAAAAATLTAAASTNGTTPDVAATIAFVTELCRLFGFAMTPSISHATAIPAGRRRRSLQEASTAATAILVGDVLARMAVPGGPYLSAGDAGVYVSAVAMAAITTTASGTNPTAANTSA</sequence>
<evidence type="ECO:0000313" key="3">
    <source>
        <dbReference type="Proteomes" id="UP000075714"/>
    </source>
</evidence>
<protein>
    <submittedName>
        <fullName evidence="2">Uncharacterized protein</fullName>
    </submittedName>
</protein>
<feature type="compositionally biased region" description="Polar residues" evidence="1">
    <location>
        <begin position="11"/>
        <end position="20"/>
    </location>
</feature>
<proteinExistence type="predicted"/>
<dbReference type="AlphaFoldDB" id="A0A150G0K6"/>
<evidence type="ECO:0000256" key="1">
    <source>
        <dbReference type="SAM" id="MobiDB-lite"/>
    </source>
</evidence>
<dbReference type="EMBL" id="LSYV01000093">
    <property type="protein sequence ID" value="KXZ43368.1"/>
    <property type="molecule type" value="Genomic_DNA"/>
</dbReference>
<evidence type="ECO:0000313" key="2">
    <source>
        <dbReference type="EMBL" id="KXZ43368.1"/>
    </source>
</evidence>
<feature type="region of interest" description="Disordered" evidence="1">
    <location>
        <begin position="1"/>
        <end position="20"/>
    </location>
</feature>
<keyword evidence="3" id="KW-1185">Reference proteome</keyword>
<comment type="caution">
    <text evidence="2">The sequence shown here is derived from an EMBL/GenBank/DDBJ whole genome shotgun (WGS) entry which is preliminary data.</text>
</comment>
<organism evidence="2 3">
    <name type="scientific">Gonium pectorale</name>
    <name type="common">Green alga</name>
    <dbReference type="NCBI Taxonomy" id="33097"/>
    <lineage>
        <taxon>Eukaryota</taxon>
        <taxon>Viridiplantae</taxon>
        <taxon>Chlorophyta</taxon>
        <taxon>core chlorophytes</taxon>
        <taxon>Chlorophyceae</taxon>
        <taxon>CS clade</taxon>
        <taxon>Chlamydomonadales</taxon>
        <taxon>Volvocaceae</taxon>
        <taxon>Gonium</taxon>
    </lineage>
</organism>